<dbReference type="Proteomes" id="UP000807115">
    <property type="component" value="Chromosome 7"/>
</dbReference>
<gene>
    <name evidence="2" type="ORF">BDA96_07G110100</name>
</gene>
<dbReference type="Gene3D" id="3.60.10.10">
    <property type="entry name" value="Endonuclease/exonuclease/phosphatase"/>
    <property type="match status" value="1"/>
</dbReference>
<dbReference type="AlphaFoldDB" id="A0A921QMB4"/>
<dbReference type="Pfam" id="PF03372">
    <property type="entry name" value="Exo_endo_phos"/>
    <property type="match status" value="1"/>
</dbReference>
<evidence type="ECO:0000313" key="3">
    <source>
        <dbReference type="Proteomes" id="UP000807115"/>
    </source>
</evidence>
<evidence type="ECO:0000259" key="1">
    <source>
        <dbReference type="Pfam" id="PF03372"/>
    </source>
</evidence>
<comment type="caution">
    <text evidence="2">The sequence shown here is derived from an EMBL/GenBank/DDBJ whole genome shotgun (WGS) entry which is preliminary data.</text>
</comment>
<protein>
    <recommendedName>
        <fullName evidence="1">Endonuclease/exonuclease/phosphatase domain-containing protein</fullName>
    </recommendedName>
</protein>
<organism evidence="2 3">
    <name type="scientific">Sorghum bicolor</name>
    <name type="common">Sorghum</name>
    <name type="synonym">Sorghum vulgare</name>
    <dbReference type="NCBI Taxonomy" id="4558"/>
    <lineage>
        <taxon>Eukaryota</taxon>
        <taxon>Viridiplantae</taxon>
        <taxon>Streptophyta</taxon>
        <taxon>Embryophyta</taxon>
        <taxon>Tracheophyta</taxon>
        <taxon>Spermatophyta</taxon>
        <taxon>Magnoliopsida</taxon>
        <taxon>Liliopsida</taxon>
        <taxon>Poales</taxon>
        <taxon>Poaceae</taxon>
        <taxon>PACMAD clade</taxon>
        <taxon>Panicoideae</taxon>
        <taxon>Andropogonodae</taxon>
        <taxon>Andropogoneae</taxon>
        <taxon>Sorghinae</taxon>
        <taxon>Sorghum</taxon>
    </lineage>
</organism>
<name>A0A921QMB4_SORBI</name>
<dbReference type="GO" id="GO:0003824">
    <property type="term" value="F:catalytic activity"/>
    <property type="evidence" value="ECO:0007669"/>
    <property type="project" value="InterPro"/>
</dbReference>
<reference evidence="2" key="2">
    <citation type="submission" date="2020-10" db="EMBL/GenBank/DDBJ databases">
        <authorList>
            <person name="Cooper E.A."/>
            <person name="Brenton Z.W."/>
            <person name="Flinn B.S."/>
            <person name="Jenkins J."/>
            <person name="Shu S."/>
            <person name="Flowers D."/>
            <person name="Luo F."/>
            <person name="Wang Y."/>
            <person name="Xia P."/>
            <person name="Barry K."/>
            <person name="Daum C."/>
            <person name="Lipzen A."/>
            <person name="Yoshinaga Y."/>
            <person name="Schmutz J."/>
            <person name="Saski C."/>
            <person name="Vermerris W."/>
            <person name="Kresovich S."/>
        </authorList>
    </citation>
    <scope>NUCLEOTIDE SEQUENCE</scope>
</reference>
<feature type="domain" description="Endonuclease/exonuclease/phosphatase" evidence="1">
    <location>
        <begin position="3"/>
        <end position="174"/>
    </location>
</feature>
<dbReference type="InterPro" id="IPR036691">
    <property type="entry name" value="Endo/exonu/phosph_ase_sf"/>
</dbReference>
<dbReference type="PANTHER" id="PTHR33710:SF83">
    <property type="entry name" value="ENDONUCLEASE_EXONUCLEASE_PHOSPHATASE DOMAIN-CONTAINING PROTEIN"/>
    <property type="match status" value="1"/>
</dbReference>
<dbReference type="InterPro" id="IPR005135">
    <property type="entry name" value="Endo/exonuclease/phosphatase"/>
</dbReference>
<reference evidence="2" key="1">
    <citation type="journal article" date="2019" name="BMC Genomics">
        <title>A new reference genome for Sorghum bicolor reveals high levels of sequence similarity between sweet and grain genotypes: implications for the genetics of sugar metabolism.</title>
        <authorList>
            <person name="Cooper E.A."/>
            <person name="Brenton Z.W."/>
            <person name="Flinn B.S."/>
            <person name="Jenkins J."/>
            <person name="Shu S."/>
            <person name="Flowers D."/>
            <person name="Luo F."/>
            <person name="Wang Y."/>
            <person name="Xia P."/>
            <person name="Barry K."/>
            <person name="Daum C."/>
            <person name="Lipzen A."/>
            <person name="Yoshinaga Y."/>
            <person name="Schmutz J."/>
            <person name="Saski C."/>
            <person name="Vermerris W."/>
            <person name="Kresovich S."/>
        </authorList>
    </citation>
    <scope>NUCLEOTIDE SEQUENCE</scope>
</reference>
<evidence type="ECO:0000313" key="2">
    <source>
        <dbReference type="EMBL" id="KAG0523282.1"/>
    </source>
</evidence>
<sequence>MMLLSETKSDEKRMRVLRMKLGFENMEVVDCVGKGGGLAVLWRRGVDVVLRSKSKNHIDMEVSETRGNPWRFTGIYGEPQEAMKWKTWQLLQDLAAQHQNNQAWLCAGDFNEVLYQHEKEGGVPRPQNSMDRFKQALEVSELHDLGFEGNVFTWRNKQSKGESHIRERLDRAVANFEWLAKFPLVRVKNGDTYHSDHRALVVCTEDDLVGRKPKAQGPFKFEAEWLKEEGFKDIVKEGWESVGDVGSLSSKVKGMANSLDAWNINVLGDLEKRLRSAKKELERWHRAPLSDLVVGKEAVWSFKVDRIEEQIDTYWKQRAHVNWLQLGDRNTSFFHKVCSERKRRNRIGRLQEENGGWVQSK</sequence>
<proteinExistence type="predicted"/>
<dbReference type="EMBL" id="CM027686">
    <property type="protein sequence ID" value="KAG0523282.1"/>
    <property type="molecule type" value="Genomic_DNA"/>
</dbReference>
<dbReference type="SUPFAM" id="SSF56219">
    <property type="entry name" value="DNase I-like"/>
    <property type="match status" value="1"/>
</dbReference>
<dbReference type="PANTHER" id="PTHR33710">
    <property type="entry name" value="BNAC02G09200D PROTEIN"/>
    <property type="match status" value="1"/>
</dbReference>
<accession>A0A921QMB4</accession>